<evidence type="ECO:0000313" key="2">
    <source>
        <dbReference type="EMBL" id="EDQ00304.1"/>
    </source>
</evidence>
<dbReference type="Pfam" id="PF07963">
    <property type="entry name" value="N_methyl"/>
    <property type="match status" value="1"/>
</dbReference>
<name>A9DD30_9GAMM</name>
<organism evidence="2 3">
    <name type="scientific">Shewanella benthica KT99</name>
    <dbReference type="NCBI Taxonomy" id="314608"/>
    <lineage>
        <taxon>Bacteria</taxon>
        <taxon>Pseudomonadati</taxon>
        <taxon>Pseudomonadota</taxon>
        <taxon>Gammaproteobacteria</taxon>
        <taxon>Alteromonadales</taxon>
        <taxon>Shewanellaceae</taxon>
        <taxon>Shewanella</taxon>
    </lineage>
</organism>
<dbReference type="Proteomes" id="UP000005839">
    <property type="component" value="Unassembled WGS sequence"/>
</dbReference>
<dbReference type="STRING" id="314608.KT99_07753"/>
<keyword evidence="1" id="KW-0472">Membrane</keyword>
<dbReference type="AlphaFoldDB" id="A9DD30"/>
<keyword evidence="3" id="KW-1185">Reference proteome</keyword>
<dbReference type="InterPro" id="IPR012902">
    <property type="entry name" value="N_methyl_site"/>
</dbReference>
<comment type="caution">
    <text evidence="2">The sequence shown here is derived from an EMBL/GenBank/DDBJ whole genome shotgun (WGS) entry which is preliminary data.</text>
</comment>
<reference evidence="2 3" key="1">
    <citation type="submission" date="2007-10" db="EMBL/GenBank/DDBJ databases">
        <authorList>
            <person name="Yayanos A."/>
            <person name="Ferriera S."/>
            <person name="Johnson J."/>
            <person name="Kravitz S."/>
            <person name="Halpern A."/>
            <person name="Remington K."/>
            <person name="Beeson K."/>
            <person name="Tran B."/>
            <person name="Rogers Y.-H."/>
            <person name="Friedman R."/>
            <person name="Venter J.C."/>
        </authorList>
    </citation>
    <scope>NUCLEOTIDE SEQUENCE [LARGE SCALE GENOMIC DNA]</scope>
    <source>
        <strain evidence="2 3">KT99</strain>
    </source>
</reference>
<accession>A9DD30</accession>
<dbReference type="EMBL" id="ABIC01000023">
    <property type="protein sequence ID" value="EDQ00304.1"/>
    <property type="molecule type" value="Genomic_DNA"/>
</dbReference>
<keyword evidence="1" id="KW-1133">Transmembrane helix</keyword>
<sequence length="192" mass="21214">MAVNSFKKTDMQVHLAHKSNGFTLIELIVGMVVLSIGLVMLTSMLFPQADRAAETLHRVRSAELAHSVMNEIWSKRYDQNTNPNGGVPACGATARPDLGLPAGEVCTAENKLGPETGENRNSFNDVDDYHWLSEDSNILNSTSTYKSQYLNYKLLVTVTYPNTSDLNRKLITVTVTTPSGEQIVYNAVRSNY</sequence>
<keyword evidence="1" id="KW-0812">Transmembrane</keyword>
<gene>
    <name evidence="2" type="ORF">KT99_07753</name>
</gene>
<feature type="transmembrane region" description="Helical" evidence="1">
    <location>
        <begin position="21"/>
        <end position="46"/>
    </location>
</feature>
<dbReference type="NCBIfam" id="TIGR02532">
    <property type="entry name" value="IV_pilin_GFxxxE"/>
    <property type="match status" value="1"/>
</dbReference>
<evidence type="ECO:0000313" key="3">
    <source>
        <dbReference type="Proteomes" id="UP000005839"/>
    </source>
</evidence>
<protein>
    <submittedName>
        <fullName evidence="2">MSHA pilin protein MshD</fullName>
    </submittedName>
</protein>
<evidence type="ECO:0000256" key="1">
    <source>
        <dbReference type="SAM" id="Phobius"/>
    </source>
</evidence>
<dbReference type="RefSeq" id="WP_005500345.1">
    <property type="nucleotide sequence ID" value="NZ_ABIC01000023.1"/>
</dbReference>
<proteinExistence type="predicted"/>